<dbReference type="InterPro" id="IPR039757">
    <property type="entry name" value="EIF2D"/>
</dbReference>
<dbReference type="InterPro" id="IPR036885">
    <property type="entry name" value="SWIB_MDM2_dom_sf"/>
</dbReference>
<dbReference type="InterPro" id="IPR039759">
    <property type="entry name" value="eIF2D_SUI1"/>
</dbReference>
<evidence type="ECO:0000313" key="5">
    <source>
        <dbReference type="Proteomes" id="UP000190831"/>
    </source>
</evidence>
<dbReference type="InterPro" id="IPR003121">
    <property type="entry name" value="SWIB_MDM2_domain"/>
</dbReference>
<dbReference type="AlphaFoldDB" id="A0A1G4MK40"/>
<dbReference type="Gene3D" id="3.30.780.10">
    <property type="entry name" value="SUI1-like domain"/>
    <property type="match status" value="1"/>
</dbReference>
<dbReference type="CDD" id="cd21156">
    <property type="entry name" value="PUA_eIF2d-like"/>
    <property type="match status" value="1"/>
</dbReference>
<dbReference type="Pfam" id="PF01253">
    <property type="entry name" value="SUI1"/>
    <property type="match status" value="1"/>
</dbReference>
<dbReference type="FunFam" id="3.30.780.10:FF:000008">
    <property type="entry name" value="eukaryotic translation initiation factor 2D"/>
    <property type="match status" value="1"/>
</dbReference>
<feature type="domain" description="DM2" evidence="3">
    <location>
        <begin position="351"/>
        <end position="436"/>
    </location>
</feature>
<protein>
    <submittedName>
        <fullName evidence="4">LAFE_0H09296g1_1</fullName>
    </submittedName>
</protein>
<dbReference type="Proteomes" id="UP000190831">
    <property type="component" value="Chromosome H"/>
</dbReference>
<dbReference type="PANTHER" id="PTHR12217:SF4">
    <property type="entry name" value="EUKARYOTIC TRANSLATION INITIATION FACTOR 2D"/>
    <property type="match status" value="1"/>
</dbReference>
<name>A0A1G4MK40_LACFM</name>
<dbReference type="InterPro" id="IPR015947">
    <property type="entry name" value="PUA-like_sf"/>
</dbReference>
<dbReference type="PANTHER" id="PTHR12217">
    <property type="entry name" value="EUKARYOTIC TRANSLATION INITIATION FACTOR 2D"/>
    <property type="match status" value="1"/>
</dbReference>
<dbReference type="SUPFAM" id="SSF47592">
    <property type="entry name" value="SWIB/MDM2 domain"/>
    <property type="match status" value="1"/>
</dbReference>
<keyword evidence="5" id="KW-1185">Reference proteome</keyword>
<dbReference type="InterPro" id="IPR036877">
    <property type="entry name" value="SUI1_dom_sf"/>
</dbReference>
<dbReference type="GO" id="GO:0001731">
    <property type="term" value="P:formation of translation preinitiation complex"/>
    <property type="evidence" value="ECO:0007669"/>
    <property type="project" value="InterPro"/>
</dbReference>
<dbReference type="Gene3D" id="3.10.400.20">
    <property type="match status" value="1"/>
</dbReference>
<proteinExistence type="inferred from homology"/>
<evidence type="ECO:0000313" key="4">
    <source>
        <dbReference type="EMBL" id="SCW04246.1"/>
    </source>
</evidence>
<dbReference type="PROSITE" id="PS50890">
    <property type="entry name" value="PUA"/>
    <property type="match status" value="1"/>
</dbReference>
<dbReference type="InterPro" id="IPR041366">
    <property type="entry name" value="Pre-PUA"/>
</dbReference>
<accession>A0A1G4MK40</accession>
<dbReference type="Pfam" id="PF26292">
    <property type="entry name" value="PUA_elF2D"/>
    <property type="match status" value="1"/>
</dbReference>
<feature type="domain" description="SUI1" evidence="2">
    <location>
        <begin position="464"/>
        <end position="537"/>
    </location>
</feature>
<dbReference type="InterPro" id="IPR001950">
    <property type="entry name" value="SUI1"/>
</dbReference>
<dbReference type="InterPro" id="IPR057429">
    <property type="entry name" value="WH_eIF2D"/>
</dbReference>
<reference evidence="4 5" key="1">
    <citation type="submission" date="2016-03" db="EMBL/GenBank/DDBJ databases">
        <authorList>
            <person name="Devillers H."/>
        </authorList>
    </citation>
    <scope>NUCLEOTIDE SEQUENCE [LARGE SCALE GENOMIC DNA]</scope>
    <source>
        <strain evidence="4">CBS 6772</strain>
    </source>
</reference>
<gene>
    <name evidence="4" type="ORF">LAFE_0H09296G</name>
</gene>
<evidence type="ECO:0000256" key="1">
    <source>
        <dbReference type="ARBA" id="ARBA00010359"/>
    </source>
</evidence>
<dbReference type="PROSITE" id="PS50296">
    <property type="entry name" value="SUI1"/>
    <property type="match status" value="1"/>
</dbReference>
<organism evidence="4 5">
    <name type="scientific">Lachancea fermentati</name>
    <name type="common">Zygosaccharomyces fermentati</name>
    <dbReference type="NCBI Taxonomy" id="4955"/>
    <lineage>
        <taxon>Eukaryota</taxon>
        <taxon>Fungi</taxon>
        <taxon>Dikarya</taxon>
        <taxon>Ascomycota</taxon>
        <taxon>Saccharomycotina</taxon>
        <taxon>Saccharomycetes</taxon>
        <taxon>Saccharomycetales</taxon>
        <taxon>Saccharomycetaceae</taxon>
        <taxon>Lachancea</taxon>
    </lineage>
</organism>
<evidence type="ECO:0000259" key="3">
    <source>
        <dbReference type="PROSITE" id="PS51925"/>
    </source>
</evidence>
<dbReference type="CDD" id="cd11608">
    <property type="entry name" value="eIF2D_C"/>
    <property type="match status" value="1"/>
</dbReference>
<dbReference type="SUPFAM" id="SSF88697">
    <property type="entry name" value="PUA domain-like"/>
    <property type="match status" value="1"/>
</dbReference>
<comment type="similarity">
    <text evidence="1">Belongs to the eIF2D family.</text>
</comment>
<dbReference type="GO" id="GO:0003743">
    <property type="term" value="F:translation initiation factor activity"/>
    <property type="evidence" value="ECO:0007669"/>
    <property type="project" value="InterPro"/>
</dbReference>
<dbReference type="EMBL" id="LT598491">
    <property type="protein sequence ID" value="SCW04246.1"/>
    <property type="molecule type" value="Genomic_DNA"/>
</dbReference>
<dbReference type="Pfam" id="PF25304">
    <property type="entry name" value="WHD_eIF2D"/>
    <property type="match status" value="1"/>
</dbReference>
<dbReference type="SUPFAM" id="SSF55159">
    <property type="entry name" value="eIF1-like"/>
    <property type="match status" value="1"/>
</dbReference>
<dbReference type="Pfam" id="PF17832">
    <property type="entry name" value="Pre-PUA"/>
    <property type="match status" value="1"/>
</dbReference>
<dbReference type="OMA" id="MFLKPYR"/>
<dbReference type="STRING" id="4955.A0A1G4MK40"/>
<dbReference type="InterPro" id="IPR048248">
    <property type="entry name" value="PUA_eIF2d-like"/>
</dbReference>
<evidence type="ECO:0000259" key="2">
    <source>
        <dbReference type="PROSITE" id="PS50296"/>
    </source>
</evidence>
<sequence>MFKKEPQIKALSNLKNSEIKKLLSTCRLQRASDSYSFPTQVVKQTTFKTPLTTGTVYTDENGNPIWFKEKFSDLLFPTVYTCWENRDILPVVLAHEHVVEEKLLGGANLMLPGMVPPFDSRSIKTAMVGVASTKSPNVIKAIGIVQLDLPSYSRVIGESGVAVEIIHHYEDGLCKALKVKIEPPENDQICGSTNEEDSSIEDAPIINNTVQEPLVDLNDISEELSQLTVEEVDHFFTRSLYYTLTQDERLELPIDASKFVSNYILRNLPPVNHELVNMKKTSWKKSAKFLKHFEKEGFLKLKGKGDDLVVVGFNKDKEDLKRFVPYRIGQNNGGEKTKPAESKPDMMSAISFYKPISSSKDFMKITELPPNKLFIQPEIKLALDSYISKKNLVNPEDKSTILLDDLLFTMVNRSSKKEFSRRIIARAQVLKPFISNNFTEHFQVLKPDNTFLFKHPLKGSIPQIHIVTEMKIGRKVITRVSNFEKFNIDADDVASLLRKRCSGSTTIGETTTAPKTVEVTVQGPHGPTVISLMNEFGVPTKWINFTNKLKKNKRR</sequence>
<dbReference type="OrthoDB" id="199771at2759"/>
<dbReference type="PROSITE" id="PS51925">
    <property type="entry name" value="SWIB_MDM2"/>
    <property type="match status" value="1"/>
</dbReference>